<keyword evidence="2 10" id="KW-0436">Ligase</keyword>
<comment type="similarity">
    <text evidence="10">Belongs to the MurCDEF family. MurF subfamily.</text>
</comment>
<evidence type="ECO:0000256" key="8">
    <source>
        <dbReference type="ARBA" id="ARBA00023306"/>
    </source>
</evidence>
<protein>
    <recommendedName>
        <fullName evidence="10 11">UDP-N-acetylmuramoyl-tripeptide--D-alanyl-D-alanine ligase</fullName>
        <ecNumber evidence="10 11">6.3.2.10</ecNumber>
    </recommendedName>
    <alternativeName>
        <fullName evidence="10">D-alanyl-D-alanine-adding enzyme</fullName>
    </alternativeName>
</protein>
<keyword evidence="9 10" id="KW-0961">Cell wall biogenesis/degradation</keyword>
<keyword evidence="7 10" id="KW-0573">Peptidoglycan synthesis</keyword>
<dbReference type="Pfam" id="PF01225">
    <property type="entry name" value="Mur_ligase"/>
    <property type="match status" value="1"/>
</dbReference>
<dbReference type="InterPro" id="IPR036615">
    <property type="entry name" value="Mur_ligase_C_dom_sf"/>
</dbReference>
<name>A0ABS4FP57_9BACL</name>
<evidence type="ECO:0000256" key="11">
    <source>
        <dbReference type="RuleBase" id="RU004136"/>
    </source>
</evidence>
<dbReference type="SUPFAM" id="SSF53623">
    <property type="entry name" value="MurD-like peptide ligases, catalytic domain"/>
    <property type="match status" value="1"/>
</dbReference>
<reference evidence="15 16" key="1">
    <citation type="submission" date="2021-03" db="EMBL/GenBank/DDBJ databases">
        <title>Genomic Encyclopedia of Type Strains, Phase IV (KMG-IV): sequencing the most valuable type-strain genomes for metagenomic binning, comparative biology and taxonomic classification.</title>
        <authorList>
            <person name="Goeker M."/>
        </authorList>
    </citation>
    <scope>NUCLEOTIDE SEQUENCE [LARGE SCALE GENOMIC DNA]</scope>
    <source>
        <strain evidence="15 16">DSM 14349</strain>
    </source>
</reference>
<dbReference type="Proteomes" id="UP001519272">
    <property type="component" value="Unassembled WGS sequence"/>
</dbReference>
<organism evidence="15 16">
    <name type="scientific">Paenibacillus turicensis</name>
    <dbReference type="NCBI Taxonomy" id="160487"/>
    <lineage>
        <taxon>Bacteria</taxon>
        <taxon>Bacillati</taxon>
        <taxon>Bacillota</taxon>
        <taxon>Bacilli</taxon>
        <taxon>Bacillales</taxon>
        <taxon>Paenibacillaceae</taxon>
        <taxon>Paenibacillus</taxon>
    </lineage>
</organism>
<evidence type="ECO:0000256" key="5">
    <source>
        <dbReference type="ARBA" id="ARBA00022840"/>
    </source>
</evidence>
<sequence>MIKTNLKQIAVMCNGKLPSQVNEEIQVTGVVTDSRHITKGCLFVPLAGERFDAHDFAAAAIEAGASAILWSRAGEEPPGPAIIVDDTLAALQAMAASYLASSSAKVIGITGSNGKTTTKDMVYAVLSTIYKVHKTQGNFNNHIGMPLTILSMPVDSDFIVLEMGMSDRGEIKLLSELARPETVIITNIGESHLLQLGSRLEIARAKLEIMTGLQSDGLLICNGDEPLIQQVLEETDTHKPQQFNKMTFGLGQHNDEFPSEMNFTQDSVSFMTHQGVNRTYTLPLLGEHNVVNSLAALIVARHYKVPEEKIVQGLQRLALTGMRIEFIACENGITVLNDAYNASPTSMKAAIHVLENMKGYQRKIAVLGDMLELGASEGKYHEEIGNLLDASKLDYLFTLGELGKRIAEGAKKRLDEKKIYAYTDKAELIAKLETMLSPDDVVLVKASRGMALEKVVEQIKQFKHQNI</sequence>
<dbReference type="InterPro" id="IPR035911">
    <property type="entry name" value="MurE/MurF_N"/>
</dbReference>
<dbReference type="HAMAP" id="MF_02019">
    <property type="entry name" value="MurF"/>
    <property type="match status" value="1"/>
</dbReference>
<evidence type="ECO:0000256" key="1">
    <source>
        <dbReference type="ARBA" id="ARBA00022490"/>
    </source>
</evidence>
<feature type="domain" description="Mur ligase C-terminal" evidence="13">
    <location>
        <begin position="322"/>
        <end position="448"/>
    </location>
</feature>
<keyword evidence="6 10" id="KW-0133">Cell shape</keyword>
<dbReference type="Pfam" id="PF02875">
    <property type="entry name" value="Mur_ligase_C"/>
    <property type="match status" value="1"/>
</dbReference>
<comment type="caution">
    <text evidence="15">The sequence shown here is derived from an EMBL/GenBank/DDBJ whole genome shotgun (WGS) entry which is preliminary data.</text>
</comment>
<evidence type="ECO:0000256" key="7">
    <source>
        <dbReference type="ARBA" id="ARBA00022984"/>
    </source>
</evidence>
<accession>A0ABS4FP57</accession>
<evidence type="ECO:0000256" key="9">
    <source>
        <dbReference type="ARBA" id="ARBA00023316"/>
    </source>
</evidence>
<dbReference type="InterPro" id="IPR013221">
    <property type="entry name" value="Mur_ligase_cen"/>
</dbReference>
<dbReference type="Gene3D" id="3.90.190.20">
    <property type="entry name" value="Mur ligase, C-terminal domain"/>
    <property type="match status" value="1"/>
</dbReference>
<evidence type="ECO:0000259" key="14">
    <source>
        <dbReference type="Pfam" id="PF08245"/>
    </source>
</evidence>
<evidence type="ECO:0000259" key="12">
    <source>
        <dbReference type="Pfam" id="PF01225"/>
    </source>
</evidence>
<dbReference type="Gene3D" id="3.40.1390.10">
    <property type="entry name" value="MurE/MurF, N-terminal domain"/>
    <property type="match status" value="1"/>
</dbReference>
<dbReference type="SUPFAM" id="SSF63418">
    <property type="entry name" value="MurE/MurF N-terminal domain"/>
    <property type="match status" value="1"/>
</dbReference>
<evidence type="ECO:0000256" key="6">
    <source>
        <dbReference type="ARBA" id="ARBA00022960"/>
    </source>
</evidence>
<comment type="function">
    <text evidence="10 11">Involved in cell wall formation. Catalyzes the final step in the synthesis of UDP-N-acetylmuramoyl-pentapeptide, the precursor of murein.</text>
</comment>
<comment type="catalytic activity">
    <reaction evidence="10 11">
        <text>D-alanyl-D-alanine + UDP-N-acetyl-alpha-D-muramoyl-L-alanyl-gamma-D-glutamyl-meso-2,6-diaminopimelate + ATP = UDP-N-acetyl-alpha-D-muramoyl-L-alanyl-gamma-D-glutamyl-meso-2,6-diaminopimeloyl-D-alanyl-D-alanine + ADP + phosphate + H(+)</text>
        <dbReference type="Rhea" id="RHEA:28374"/>
        <dbReference type="ChEBI" id="CHEBI:15378"/>
        <dbReference type="ChEBI" id="CHEBI:30616"/>
        <dbReference type="ChEBI" id="CHEBI:43474"/>
        <dbReference type="ChEBI" id="CHEBI:57822"/>
        <dbReference type="ChEBI" id="CHEBI:61386"/>
        <dbReference type="ChEBI" id="CHEBI:83905"/>
        <dbReference type="ChEBI" id="CHEBI:456216"/>
        <dbReference type="EC" id="6.3.2.10"/>
    </reaction>
</comment>
<dbReference type="Pfam" id="PF08245">
    <property type="entry name" value="Mur_ligase_M"/>
    <property type="match status" value="1"/>
</dbReference>
<evidence type="ECO:0000256" key="10">
    <source>
        <dbReference type="HAMAP-Rule" id="MF_02019"/>
    </source>
</evidence>
<dbReference type="SUPFAM" id="SSF53244">
    <property type="entry name" value="MurD-like peptide ligases, peptide-binding domain"/>
    <property type="match status" value="1"/>
</dbReference>
<dbReference type="PANTHER" id="PTHR43024:SF1">
    <property type="entry name" value="UDP-N-ACETYLMURAMOYL-TRIPEPTIDE--D-ALANYL-D-ALANINE LIGASE"/>
    <property type="match status" value="1"/>
</dbReference>
<evidence type="ECO:0000313" key="16">
    <source>
        <dbReference type="Proteomes" id="UP001519272"/>
    </source>
</evidence>
<dbReference type="InterPro" id="IPR005863">
    <property type="entry name" value="UDP-N-AcMur_synth"/>
</dbReference>
<proteinExistence type="inferred from homology"/>
<keyword evidence="16" id="KW-1185">Reference proteome</keyword>
<keyword evidence="1 10" id="KW-0963">Cytoplasm</keyword>
<evidence type="ECO:0000256" key="4">
    <source>
        <dbReference type="ARBA" id="ARBA00022741"/>
    </source>
</evidence>
<dbReference type="NCBIfam" id="TIGR01143">
    <property type="entry name" value="murF"/>
    <property type="match status" value="1"/>
</dbReference>
<dbReference type="InterPro" id="IPR036565">
    <property type="entry name" value="Mur-like_cat_sf"/>
</dbReference>
<dbReference type="PANTHER" id="PTHR43024">
    <property type="entry name" value="UDP-N-ACETYLMURAMOYL-TRIPEPTIDE--D-ALANYL-D-ALANINE LIGASE"/>
    <property type="match status" value="1"/>
</dbReference>
<keyword evidence="4 10" id="KW-0547">Nucleotide-binding</keyword>
<dbReference type="EC" id="6.3.2.10" evidence="10 11"/>
<feature type="binding site" evidence="10">
    <location>
        <begin position="111"/>
        <end position="117"/>
    </location>
    <ligand>
        <name>ATP</name>
        <dbReference type="ChEBI" id="CHEBI:30616"/>
    </ligand>
</feature>
<dbReference type="Gene3D" id="3.40.1190.10">
    <property type="entry name" value="Mur-like, catalytic domain"/>
    <property type="match status" value="1"/>
</dbReference>
<comment type="subcellular location">
    <subcellularLocation>
        <location evidence="10 11">Cytoplasm</location>
    </subcellularLocation>
</comment>
<dbReference type="GO" id="GO:0047480">
    <property type="term" value="F:UDP-N-acetylmuramoyl-tripeptide-D-alanyl-D-alanine ligase activity"/>
    <property type="evidence" value="ECO:0007669"/>
    <property type="project" value="UniProtKB-EC"/>
</dbReference>
<evidence type="ECO:0000259" key="13">
    <source>
        <dbReference type="Pfam" id="PF02875"/>
    </source>
</evidence>
<comment type="pathway">
    <text evidence="10 11">Cell wall biogenesis; peptidoglycan biosynthesis.</text>
</comment>
<dbReference type="InterPro" id="IPR000713">
    <property type="entry name" value="Mur_ligase_N"/>
</dbReference>
<evidence type="ECO:0000313" key="15">
    <source>
        <dbReference type="EMBL" id="MBP1904373.1"/>
    </source>
</evidence>
<feature type="domain" description="Mur ligase N-terminal catalytic" evidence="12">
    <location>
        <begin position="27"/>
        <end position="97"/>
    </location>
</feature>
<evidence type="ECO:0000256" key="2">
    <source>
        <dbReference type="ARBA" id="ARBA00022598"/>
    </source>
</evidence>
<evidence type="ECO:0000256" key="3">
    <source>
        <dbReference type="ARBA" id="ARBA00022618"/>
    </source>
</evidence>
<keyword evidence="5 10" id="KW-0067">ATP-binding</keyword>
<keyword evidence="8 10" id="KW-0131">Cell cycle</keyword>
<gene>
    <name evidence="10" type="primary">murF</name>
    <name evidence="15" type="ORF">J2Z32_000990</name>
</gene>
<dbReference type="InterPro" id="IPR004101">
    <property type="entry name" value="Mur_ligase_C"/>
</dbReference>
<keyword evidence="3 10" id="KW-0132">Cell division</keyword>
<dbReference type="EMBL" id="JAGGKG010000003">
    <property type="protein sequence ID" value="MBP1904373.1"/>
    <property type="molecule type" value="Genomic_DNA"/>
</dbReference>
<dbReference type="InterPro" id="IPR051046">
    <property type="entry name" value="MurCDEF_CellWall_CoF430Synth"/>
</dbReference>
<feature type="domain" description="Mur ligase central" evidence="14">
    <location>
        <begin position="109"/>
        <end position="300"/>
    </location>
</feature>